<dbReference type="EMBL" id="VSRR010001634">
    <property type="protein sequence ID" value="MPC26685.1"/>
    <property type="molecule type" value="Genomic_DNA"/>
</dbReference>
<comment type="caution">
    <text evidence="1">The sequence shown here is derived from an EMBL/GenBank/DDBJ whole genome shotgun (WGS) entry which is preliminary data.</text>
</comment>
<accession>A0A5B7DZQ7</accession>
<sequence length="94" mass="10427">MYPIMKLTAVATDSRAERAGDGATVVQWDRMRFVGSRVLKRTGSNPGHCLRGRGVGWAGTLRQLMQGVLACPHLCSFQLFQMELLTLLQQLLPL</sequence>
<dbReference type="Proteomes" id="UP000324222">
    <property type="component" value="Unassembled WGS sequence"/>
</dbReference>
<protein>
    <submittedName>
        <fullName evidence="1">Uncharacterized protein</fullName>
    </submittedName>
</protein>
<reference evidence="1 2" key="1">
    <citation type="submission" date="2019-05" db="EMBL/GenBank/DDBJ databases">
        <title>Another draft genome of Portunus trituberculatus and its Hox gene families provides insights of decapod evolution.</title>
        <authorList>
            <person name="Jeong J.-H."/>
            <person name="Song I."/>
            <person name="Kim S."/>
            <person name="Choi T."/>
            <person name="Kim D."/>
            <person name="Ryu S."/>
            <person name="Kim W."/>
        </authorList>
    </citation>
    <scope>NUCLEOTIDE SEQUENCE [LARGE SCALE GENOMIC DNA]</scope>
    <source>
        <tissue evidence="1">Muscle</tissue>
    </source>
</reference>
<name>A0A5B7DZQ7_PORTR</name>
<organism evidence="1 2">
    <name type="scientific">Portunus trituberculatus</name>
    <name type="common">Swimming crab</name>
    <name type="synonym">Neptunus trituberculatus</name>
    <dbReference type="NCBI Taxonomy" id="210409"/>
    <lineage>
        <taxon>Eukaryota</taxon>
        <taxon>Metazoa</taxon>
        <taxon>Ecdysozoa</taxon>
        <taxon>Arthropoda</taxon>
        <taxon>Crustacea</taxon>
        <taxon>Multicrustacea</taxon>
        <taxon>Malacostraca</taxon>
        <taxon>Eumalacostraca</taxon>
        <taxon>Eucarida</taxon>
        <taxon>Decapoda</taxon>
        <taxon>Pleocyemata</taxon>
        <taxon>Brachyura</taxon>
        <taxon>Eubrachyura</taxon>
        <taxon>Portunoidea</taxon>
        <taxon>Portunidae</taxon>
        <taxon>Portuninae</taxon>
        <taxon>Portunus</taxon>
    </lineage>
</organism>
<proteinExistence type="predicted"/>
<keyword evidence="2" id="KW-1185">Reference proteome</keyword>
<evidence type="ECO:0000313" key="1">
    <source>
        <dbReference type="EMBL" id="MPC26685.1"/>
    </source>
</evidence>
<gene>
    <name evidence="1" type="ORF">E2C01_019832</name>
</gene>
<evidence type="ECO:0000313" key="2">
    <source>
        <dbReference type="Proteomes" id="UP000324222"/>
    </source>
</evidence>
<dbReference type="AlphaFoldDB" id="A0A5B7DZQ7"/>